<sequence>AGAAEDKAMKQGKFTFRKRKAAAQEAPGLASEEMGSKTQESAADVPADNVKAASKNRKKASKRELAGAGVANAALLSFGDDE</sequence>
<accession>A0AAE0GIE2</accession>
<dbReference type="AlphaFoldDB" id="A0AAE0GIE2"/>
<organism evidence="2 3">
    <name type="scientific">Cymbomonas tetramitiformis</name>
    <dbReference type="NCBI Taxonomy" id="36881"/>
    <lineage>
        <taxon>Eukaryota</taxon>
        <taxon>Viridiplantae</taxon>
        <taxon>Chlorophyta</taxon>
        <taxon>Pyramimonadophyceae</taxon>
        <taxon>Pyramimonadales</taxon>
        <taxon>Pyramimonadaceae</taxon>
        <taxon>Cymbomonas</taxon>
    </lineage>
</organism>
<evidence type="ECO:0000256" key="1">
    <source>
        <dbReference type="SAM" id="MobiDB-lite"/>
    </source>
</evidence>
<dbReference type="Proteomes" id="UP001190700">
    <property type="component" value="Unassembled WGS sequence"/>
</dbReference>
<feature type="region of interest" description="Disordered" evidence="1">
    <location>
        <begin position="18"/>
        <end position="66"/>
    </location>
</feature>
<comment type="caution">
    <text evidence="2">The sequence shown here is derived from an EMBL/GenBank/DDBJ whole genome shotgun (WGS) entry which is preliminary data.</text>
</comment>
<reference evidence="2 3" key="1">
    <citation type="journal article" date="2015" name="Genome Biol. Evol.">
        <title>Comparative Genomics of a Bacterivorous Green Alga Reveals Evolutionary Causalities and Consequences of Phago-Mixotrophic Mode of Nutrition.</title>
        <authorList>
            <person name="Burns J.A."/>
            <person name="Paasch A."/>
            <person name="Narechania A."/>
            <person name="Kim E."/>
        </authorList>
    </citation>
    <scope>NUCLEOTIDE SEQUENCE [LARGE SCALE GENOMIC DNA]</scope>
    <source>
        <strain evidence="2 3">PLY_AMNH</strain>
    </source>
</reference>
<proteinExistence type="predicted"/>
<protein>
    <submittedName>
        <fullName evidence="2">Uncharacterized protein</fullName>
    </submittedName>
</protein>
<gene>
    <name evidence="2" type="ORF">CYMTET_13496</name>
</gene>
<feature type="non-terminal residue" evidence="2">
    <location>
        <position position="1"/>
    </location>
</feature>
<evidence type="ECO:0000313" key="3">
    <source>
        <dbReference type="Proteomes" id="UP001190700"/>
    </source>
</evidence>
<dbReference type="EMBL" id="LGRX02005373">
    <property type="protein sequence ID" value="KAK3278580.1"/>
    <property type="molecule type" value="Genomic_DNA"/>
</dbReference>
<keyword evidence="3" id="KW-1185">Reference proteome</keyword>
<evidence type="ECO:0000313" key="2">
    <source>
        <dbReference type="EMBL" id="KAK3278580.1"/>
    </source>
</evidence>
<name>A0AAE0GIE2_9CHLO</name>